<sequence>MKDSDGETATQPLAYDEVVAGVNTAAEQARRRAETEREAVEWAIDELESLIVAAWLVIPSASPRASTGPMVPVRNRGWHV</sequence>
<gene>
    <name evidence="1" type="ORF">C446_01208</name>
</gene>
<keyword evidence="2" id="KW-1185">Reference proteome</keyword>
<protein>
    <submittedName>
        <fullName evidence="1">Peptidase C45 acyl-coenzyme A:6-aminopenicillanic acid acyl-transferase</fullName>
    </submittedName>
</protein>
<accession>M0MPQ8</accession>
<proteinExistence type="predicted"/>
<dbReference type="EMBL" id="AOMA01000009">
    <property type="protein sequence ID" value="EMA46445.1"/>
    <property type="molecule type" value="Genomic_DNA"/>
</dbReference>
<dbReference type="STRING" id="1227454.C446_01208"/>
<dbReference type="Proteomes" id="UP000011607">
    <property type="component" value="Unassembled WGS sequence"/>
</dbReference>
<evidence type="ECO:0000313" key="2">
    <source>
        <dbReference type="Proteomes" id="UP000011607"/>
    </source>
</evidence>
<organism evidence="1 2">
    <name type="scientific">Halobiforma nitratireducens JCM 10879</name>
    <dbReference type="NCBI Taxonomy" id="1227454"/>
    <lineage>
        <taxon>Archaea</taxon>
        <taxon>Methanobacteriati</taxon>
        <taxon>Methanobacteriota</taxon>
        <taxon>Stenosarchaea group</taxon>
        <taxon>Halobacteria</taxon>
        <taxon>Halobacteriales</taxon>
        <taxon>Natrialbaceae</taxon>
        <taxon>Halobiforma</taxon>
    </lineage>
</organism>
<keyword evidence="1" id="KW-0808">Transferase</keyword>
<comment type="caution">
    <text evidence="1">The sequence shown here is derived from an EMBL/GenBank/DDBJ whole genome shotgun (WGS) entry which is preliminary data.</text>
</comment>
<dbReference type="eggNOG" id="arCOG10445">
    <property type="taxonomic scope" value="Archaea"/>
</dbReference>
<dbReference type="PATRIC" id="fig|1227454.3.peg.241"/>
<name>M0MPQ8_9EURY</name>
<dbReference type="GO" id="GO:0016740">
    <property type="term" value="F:transferase activity"/>
    <property type="evidence" value="ECO:0007669"/>
    <property type="project" value="UniProtKB-KW"/>
</dbReference>
<reference evidence="1 2" key="1">
    <citation type="journal article" date="2014" name="PLoS Genet.">
        <title>Phylogenetically driven sequencing of extremely halophilic archaea reveals strategies for static and dynamic osmo-response.</title>
        <authorList>
            <person name="Becker E.A."/>
            <person name="Seitzer P.M."/>
            <person name="Tritt A."/>
            <person name="Larsen D."/>
            <person name="Krusor M."/>
            <person name="Yao A.I."/>
            <person name="Wu D."/>
            <person name="Madern D."/>
            <person name="Eisen J.A."/>
            <person name="Darling A.E."/>
            <person name="Facciotti M.T."/>
        </authorList>
    </citation>
    <scope>NUCLEOTIDE SEQUENCE [LARGE SCALE GENOMIC DNA]</scope>
    <source>
        <strain evidence="1 2">JCM 10879</strain>
    </source>
</reference>
<dbReference type="AlphaFoldDB" id="M0MPQ8"/>
<evidence type="ECO:0000313" key="1">
    <source>
        <dbReference type="EMBL" id="EMA46445.1"/>
    </source>
</evidence>